<comment type="similarity">
    <text evidence="2">Belongs to the AB hydrolase superfamily. MetX family.</text>
</comment>
<dbReference type="PANTHER" id="PTHR32268:SF11">
    <property type="entry name" value="HOMOSERINE O-ACETYLTRANSFERASE"/>
    <property type="match status" value="1"/>
</dbReference>
<comment type="subunit">
    <text evidence="2">Homodimer.</text>
</comment>
<gene>
    <name evidence="2" type="primary">metXS</name>
    <name evidence="5" type="ORF">ISQ63_00705</name>
</gene>
<dbReference type="PANTHER" id="PTHR32268">
    <property type="entry name" value="HOMOSERINE O-ACETYLTRANSFERASE"/>
    <property type="match status" value="1"/>
</dbReference>
<comment type="function">
    <text evidence="2">Transfers a succinyl group from succinyl-CoA to L-homoserine, forming succinyl-L-homoserine.</text>
</comment>
<dbReference type="InterPro" id="IPR008220">
    <property type="entry name" value="HAT_MetX-like"/>
</dbReference>
<evidence type="ECO:0000313" key="6">
    <source>
        <dbReference type="Proteomes" id="UP000744438"/>
    </source>
</evidence>
<keyword evidence="2" id="KW-0963">Cytoplasm</keyword>
<dbReference type="Gene3D" id="3.40.50.1820">
    <property type="entry name" value="alpha/beta hydrolase"/>
    <property type="match status" value="1"/>
</dbReference>
<keyword evidence="2 5" id="KW-0012">Acyltransferase</keyword>
<protein>
    <recommendedName>
        <fullName evidence="2">Homoserine O-succinyltransferase</fullName>
        <shortName evidence="2">HST</shortName>
        <ecNumber evidence="2">2.3.1.46</ecNumber>
    </recommendedName>
    <alternativeName>
        <fullName evidence="2">Homoserine transsuccinylase</fullName>
        <shortName evidence="2">HTS</shortName>
    </alternativeName>
</protein>
<reference evidence="5" key="1">
    <citation type="submission" date="2020-10" db="EMBL/GenBank/DDBJ databases">
        <title>Microbiome of the Black Sea water column analyzed by genome centric metagenomics.</title>
        <authorList>
            <person name="Cabello-Yeves P.J."/>
            <person name="Callieri C."/>
            <person name="Picazo A."/>
            <person name="Mehrshad M."/>
            <person name="Haro-Moreno J.M."/>
            <person name="Roda-Garcia J."/>
            <person name="Dzembekova N."/>
            <person name="Slabakova V."/>
            <person name="Slabakova N."/>
            <person name="Moncheva S."/>
            <person name="Rodriguez-Valera F."/>
        </authorList>
    </citation>
    <scope>NUCLEOTIDE SEQUENCE</scope>
    <source>
        <strain evidence="5">BS307-5m-G49</strain>
    </source>
</reference>
<dbReference type="Proteomes" id="UP000744438">
    <property type="component" value="Unassembled WGS sequence"/>
</dbReference>
<keyword evidence="1 2" id="KW-0808">Transferase</keyword>
<feature type="site" description="Important for acyl-CoA specificity" evidence="2">
    <location>
        <position position="315"/>
    </location>
</feature>
<dbReference type="EMBL" id="JADHQC010000002">
    <property type="protein sequence ID" value="MBL6811383.1"/>
    <property type="molecule type" value="Genomic_DNA"/>
</dbReference>
<sequence length="368" mass="41473">MSEDNRLIVEPRKFKHSQSFRLESGESLNGFELVYETYGELNKEKSNAILICHALSGNHHAAGVYSKEDKKSGWWDELIGPEKAFDTNKYFIVSLNNLGGCHGSTGPGSIDDQTEKEFGANFPIVTVSDWVNSQNLLREELNIKKWLSVAGGSLGGMQALQWAIEFPDKLSKAIIIAAAPKLSTQNIAFNEVARQSIISDPDFTKGDAHPEKGLGLARMLGHITYLSEESMKNKFGRELKKEKIEYGYDVEFEIESYLRYQGANFSKSFNAHTYLLMTKALDYFDPARKNDGNLSETLSEATCQFLVVSFKSDWRFPSERSKEIVDALIHAEKKVSYLDIDSIQGHDSFLMKNDRYENAINSFLEADV</sequence>
<dbReference type="InterPro" id="IPR000073">
    <property type="entry name" value="AB_hydrolase_1"/>
</dbReference>
<evidence type="ECO:0000256" key="3">
    <source>
        <dbReference type="PIRSR" id="PIRSR000443-1"/>
    </source>
</evidence>
<dbReference type="SUPFAM" id="SSF53474">
    <property type="entry name" value="alpha/beta-Hydrolases"/>
    <property type="match status" value="1"/>
</dbReference>
<evidence type="ECO:0000259" key="4">
    <source>
        <dbReference type="Pfam" id="PF00561"/>
    </source>
</evidence>
<proteinExistence type="inferred from homology"/>
<feature type="active site" evidence="2 3">
    <location>
        <position position="346"/>
    </location>
</feature>
<evidence type="ECO:0000256" key="2">
    <source>
        <dbReference type="HAMAP-Rule" id="MF_00296"/>
    </source>
</evidence>
<evidence type="ECO:0000313" key="5">
    <source>
        <dbReference type="EMBL" id="MBL6811383.1"/>
    </source>
</evidence>
<organism evidence="5 6">
    <name type="scientific">SAR86 cluster bacterium</name>
    <dbReference type="NCBI Taxonomy" id="2030880"/>
    <lineage>
        <taxon>Bacteria</taxon>
        <taxon>Pseudomonadati</taxon>
        <taxon>Pseudomonadota</taxon>
        <taxon>Gammaproteobacteria</taxon>
        <taxon>SAR86 cluster</taxon>
    </lineage>
</organism>
<keyword evidence="2" id="KW-0028">Amino-acid biosynthesis</keyword>
<comment type="caution">
    <text evidence="5">The sequence shown here is derived from an EMBL/GenBank/DDBJ whole genome shotgun (WGS) entry which is preliminary data.</text>
</comment>
<dbReference type="Pfam" id="PF00561">
    <property type="entry name" value="Abhydrolase_1"/>
    <property type="match status" value="1"/>
</dbReference>
<dbReference type="Gene3D" id="1.10.1740.110">
    <property type="match status" value="1"/>
</dbReference>
<dbReference type="PIRSF" id="PIRSF000443">
    <property type="entry name" value="Homoser_Ac_trans"/>
    <property type="match status" value="1"/>
</dbReference>
<dbReference type="AlphaFoldDB" id="A0A937LFD3"/>
<dbReference type="EC" id="2.3.1.46" evidence="2"/>
<dbReference type="GO" id="GO:0005737">
    <property type="term" value="C:cytoplasm"/>
    <property type="evidence" value="ECO:0007669"/>
    <property type="project" value="UniProtKB-SubCell"/>
</dbReference>
<dbReference type="NCBIfam" id="NF001209">
    <property type="entry name" value="PRK00175.1"/>
    <property type="match status" value="1"/>
</dbReference>
<comment type="catalytic activity">
    <reaction evidence="2">
        <text>L-homoserine + succinyl-CoA = O-succinyl-L-homoserine + CoA</text>
        <dbReference type="Rhea" id="RHEA:22008"/>
        <dbReference type="ChEBI" id="CHEBI:57287"/>
        <dbReference type="ChEBI" id="CHEBI:57292"/>
        <dbReference type="ChEBI" id="CHEBI:57476"/>
        <dbReference type="ChEBI" id="CHEBI:57661"/>
        <dbReference type="EC" id="2.3.1.46"/>
    </reaction>
</comment>
<dbReference type="GO" id="GO:0009092">
    <property type="term" value="P:homoserine metabolic process"/>
    <property type="evidence" value="ECO:0007669"/>
    <property type="project" value="TreeGrafter"/>
</dbReference>
<dbReference type="GO" id="GO:0009086">
    <property type="term" value="P:methionine biosynthetic process"/>
    <property type="evidence" value="ECO:0007669"/>
    <property type="project" value="UniProtKB-UniRule"/>
</dbReference>
<dbReference type="GO" id="GO:0008899">
    <property type="term" value="F:homoserine O-succinyltransferase activity"/>
    <property type="evidence" value="ECO:0007669"/>
    <property type="project" value="UniProtKB-UniRule"/>
</dbReference>
<feature type="active site" evidence="2 3">
    <location>
        <position position="313"/>
    </location>
</feature>
<feature type="binding site" evidence="2">
    <location>
        <position position="218"/>
    </location>
    <ligand>
        <name>substrate</name>
    </ligand>
</feature>
<name>A0A937LFD3_9GAMM</name>
<feature type="active site" description="Nucleophile" evidence="2 3">
    <location>
        <position position="153"/>
    </location>
</feature>
<accession>A0A937LFD3</accession>
<dbReference type="HAMAP" id="MF_00296">
    <property type="entry name" value="MetX_acyltransf"/>
    <property type="match status" value="1"/>
</dbReference>
<evidence type="ECO:0000256" key="1">
    <source>
        <dbReference type="ARBA" id="ARBA00022679"/>
    </source>
</evidence>
<comment type="caution">
    <text evidence="2">Lacks conserved residue(s) required for the propagation of feature annotation.</text>
</comment>
<feature type="binding site" evidence="2">
    <location>
        <position position="347"/>
    </location>
    <ligand>
        <name>substrate</name>
    </ligand>
</feature>
<comment type="subcellular location">
    <subcellularLocation>
        <location evidence="2">Cytoplasm</location>
    </subcellularLocation>
</comment>
<feature type="domain" description="AB hydrolase-1" evidence="4">
    <location>
        <begin position="47"/>
        <end position="333"/>
    </location>
</feature>
<dbReference type="GO" id="GO:0004414">
    <property type="term" value="F:homoserine O-acetyltransferase activity"/>
    <property type="evidence" value="ECO:0007669"/>
    <property type="project" value="TreeGrafter"/>
</dbReference>
<keyword evidence="2" id="KW-0486">Methionine biosynthesis</keyword>
<dbReference type="InterPro" id="IPR029058">
    <property type="entry name" value="AB_hydrolase_fold"/>
</dbReference>
<comment type="pathway">
    <text evidence="2">Amino-acid biosynthesis; L-methionine biosynthesis via de novo pathway; O-succinyl-L-homoserine from L-homoserine: step 1/1.</text>
</comment>
<dbReference type="NCBIfam" id="TIGR01392">
    <property type="entry name" value="homoserO_Ac_trn"/>
    <property type="match status" value="1"/>
</dbReference>